<keyword evidence="5" id="KW-1185">Reference proteome</keyword>
<keyword evidence="1" id="KW-1133">Transmembrane helix</keyword>
<feature type="domain" description="YrhK" evidence="2">
    <location>
        <begin position="21"/>
        <end position="75"/>
    </location>
</feature>
<organism evidence="3 6">
    <name type="scientific">Allgaiera indica</name>
    <dbReference type="NCBI Taxonomy" id="765699"/>
    <lineage>
        <taxon>Bacteria</taxon>
        <taxon>Pseudomonadati</taxon>
        <taxon>Pseudomonadota</taxon>
        <taxon>Alphaproteobacteria</taxon>
        <taxon>Rhodobacterales</taxon>
        <taxon>Paracoccaceae</taxon>
        <taxon>Allgaiera</taxon>
    </lineage>
</organism>
<sequence>MQMFHPDNRHASAEHAKLWAAYEIAYTAVDFSAAAMFVVGSVLFFWSSTTYAATWLFVIGSLFFGLKPTIRLVREVRMVSLGKDQQLAERLNGG</sequence>
<dbReference type="Proteomes" id="UP000634647">
    <property type="component" value="Unassembled WGS sequence"/>
</dbReference>
<reference evidence="3" key="3">
    <citation type="submission" date="2023-06" db="EMBL/GenBank/DDBJ databases">
        <authorList>
            <person name="Sun Q."/>
            <person name="Zhou Y."/>
        </authorList>
    </citation>
    <scope>NUCLEOTIDE SEQUENCE</scope>
    <source>
        <strain evidence="3">CGMCC 1.10859</strain>
    </source>
</reference>
<evidence type="ECO:0000313" key="5">
    <source>
        <dbReference type="Proteomes" id="UP000199541"/>
    </source>
</evidence>
<evidence type="ECO:0000313" key="3">
    <source>
        <dbReference type="EMBL" id="GHE02586.1"/>
    </source>
</evidence>
<dbReference type="EMBL" id="FNOB01000034">
    <property type="protein sequence ID" value="SDX85539.1"/>
    <property type="molecule type" value="Genomic_DNA"/>
</dbReference>
<dbReference type="EMBL" id="BNAB01000009">
    <property type="protein sequence ID" value="GHE02586.1"/>
    <property type="molecule type" value="Genomic_DNA"/>
</dbReference>
<keyword evidence="1" id="KW-0812">Transmembrane</keyword>
<name>A0AAN4US92_9RHOB</name>
<reference evidence="4 5" key="2">
    <citation type="submission" date="2016-10" db="EMBL/GenBank/DDBJ databases">
        <authorList>
            <person name="Varghese N."/>
            <person name="Submissions S."/>
        </authorList>
    </citation>
    <scope>NUCLEOTIDE SEQUENCE [LARGE SCALE GENOMIC DNA]</scope>
    <source>
        <strain evidence="4 5">DSM 24802</strain>
    </source>
</reference>
<keyword evidence="1" id="KW-0472">Membrane</keyword>
<dbReference type="RefSeq" id="WP_035839984.1">
    <property type="nucleotide sequence ID" value="NZ_BNAB01000009.1"/>
</dbReference>
<dbReference type="InterPro" id="IPR025424">
    <property type="entry name" value="YrhK_domain"/>
</dbReference>
<evidence type="ECO:0000256" key="1">
    <source>
        <dbReference type="SAM" id="Phobius"/>
    </source>
</evidence>
<feature type="transmembrane region" description="Helical" evidence="1">
    <location>
        <begin position="52"/>
        <end position="70"/>
    </location>
</feature>
<dbReference type="Pfam" id="PF14145">
    <property type="entry name" value="YrhK"/>
    <property type="match status" value="1"/>
</dbReference>
<proteinExistence type="predicted"/>
<dbReference type="AlphaFoldDB" id="A0AAN4US92"/>
<evidence type="ECO:0000313" key="6">
    <source>
        <dbReference type="Proteomes" id="UP000634647"/>
    </source>
</evidence>
<feature type="transmembrane region" description="Helical" evidence="1">
    <location>
        <begin position="21"/>
        <end position="46"/>
    </location>
</feature>
<comment type="caution">
    <text evidence="3">The sequence shown here is derived from an EMBL/GenBank/DDBJ whole genome shotgun (WGS) entry which is preliminary data.</text>
</comment>
<evidence type="ECO:0000259" key="2">
    <source>
        <dbReference type="Pfam" id="PF14145"/>
    </source>
</evidence>
<gene>
    <name evidence="3" type="ORF">GCM10008024_22680</name>
    <name evidence="4" type="ORF">SAMN05444006_13417</name>
</gene>
<protein>
    <submittedName>
        <fullName evidence="4">YrhK-like protein</fullName>
    </submittedName>
</protein>
<reference evidence="3" key="1">
    <citation type="journal article" date="2014" name="Int. J. Syst. Evol. Microbiol.">
        <title>Complete genome sequence of Corynebacterium casei LMG S-19264T (=DSM 44701T), isolated from a smear-ripened cheese.</title>
        <authorList>
            <consortium name="US DOE Joint Genome Institute (JGI-PGF)"/>
            <person name="Walter F."/>
            <person name="Albersmeier A."/>
            <person name="Kalinowski J."/>
            <person name="Ruckert C."/>
        </authorList>
    </citation>
    <scope>NUCLEOTIDE SEQUENCE</scope>
    <source>
        <strain evidence="3">CGMCC 1.10859</strain>
    </source>
</reference>
<accession>A0AAN4US92</accession>
<dbReference type="Proteomes" id="UP000199541">
    <property type="component" value="Unassembled WGS sequence"/>
</dbReference>
<evidence type="ECO:0000313" key="4">
    <source>
        <dbReference type="EMBL" id="SDX85539.1"/>
    </source>
</evidence>